<dbReference type="RefSeq" id="WP_152080080.1">
    <property type="nucleotide sequence ID" value="NZ_AP021853.1"/>
</dbReference>
<evidence type="ECO:0000313" key="1">
    <source>
        <dbReference type="EMBL" id="BBN97502.1"/>
    </source>
</evidence>
<dbReference type="Pfam" id="PF12691">
    <property type="entry name" value="Phage_tail_terminator_6"/>
    <property type="match status" value="1"/>
</dbReference>
<evidence type="ECO:0008006" key="3">
    <source>
        <dbReference type="Google" id="ProtNLM"/>
    </source>
</evidence>
<name>A0A5K7WT68_9BACL</name>
<gene>
    <name evidence="1" type="ORF">St703_02070</name>
</gene>
<dbReference type="AlphaFoldDB" id="A0A5K7WT68"/>
<dbReference type="EMBL" id="AP021853">
    <property type="protein sequence ID" value="BBN97502.1"/>
    <property type="molecule type" value="Genomic_DNA"/>
</dbReference>
<sequence length="128" mass="14302">MSLLEDMATLIPSDVSETSPVFFGDYPPEPDDIITLYPSGGEDPAHSFTDREFENPSLQVRVRDKSYAIGYLHCEAIKDALDGLTERVINGNRYISIFQQGDVLPLGRDSEGRAEFSLNFNIRMKRGG</sequence>
<evidence type="ECO:0000313" key="2">
    <source>
        <dbReference type="Proteomes" id="UP000326951"/>
    </source>
</evidence>
<organism evidence="1 2">
    <name type="scientific">Sporolactobacillus terrae</name>
    <dbReference type="NCBI Taxonomy" id="269673"/>
    <lineage>
        <taxon>Bacteria</taxon>
        <taxon>Bacillati</taxon>
        <taxon>Bacillota</taxon>
        <taxon>Bacilli</taxon>
        <taxon>Bacillales</taxon>
        <taxon>Sporolactobacillaceae</taxon>
        <taxon>Sporolactobacillus</taxon>
    </lineage>
</organism>
<reference evidence="1 2" key="1">
    <citation type="submission" date="2019-09" db="EMBL/GenBank/DDBJ databases">
        <title>Complete genome sequence of Sporolactobacillus terrae 70-3.</title>
        <authorList>
            <person name="Tanaka N."/>
            <person name="Shiwa Y."/>
            <person name="Fujita N."/>
            <person name="Tanasupawat S."/>
        </authorList>
    </citation>
    <scope>NUCLEOTIDE SEQUENCE [LARGE SCALE GENOMIC DNA]</scope>
    <source>
        <strain evidence="1 2">70-3</strain>
    </source>
</reference>
<accession>A0A5K7WT68</accession>
<proteinExistence type="predicted"/>
<protein>
    <recommendedName>
        <fullName evidence="3">DUF3168 domain-containing protein</fullName>
    </recommendedName>
</protein>
<dbReference type="InterPro" id="IPR024411">
    <property type="entry name" value="Tail_terminator_phage"/>
</dbReference>
<dbReference type="Proteomes" id="UP000326951">
    <property type="component" value="Chromosome"/>
</dbReference>